<organism evidence="12 13">
    <name type="scientific">Ilyomonas limi</name>
    <dbReference type="NCBI Taxonomy" id="2575867"/>
    <lineage>
        <taxon>Bacteria</taxon>
        <taxon>Pseudomonadati</taxon>
        <taxon>Bacteroidota</taxon>
        <taxon>Chitinophagia</taxon>
        <taxon>Chitinophagales</taxon>
        <taxon>Chitinophagaceae</taxon>
        <taxon>Ilyomonas</taxon>
    </lineage>
</organism>
<dbReference type="Gene3D" id="2.40.170.20">
    <property type="entry name" value="TonB-dependent receptor, beta-barrel domain"/>
    <property type="match status" value="1"/>
</dbReference>
<keyword evidence="6" id="KW-0472">Membrane</keyword>
<feature type="chain" id="PRO_5020255243" evidence="9">
    <location>
        <begin position="20"/>
        <end position="883"/>
    </location>
</feature>
<keyword evidence="13" id="KW-1185">Reference proteome</keyword>
<comment type="subcellular location">
    <subcellularLocation>
        <location evidence="1">Cell outer membrane</location>
        <topology evidence="1">Multi-pass membrane protein</topology>
    </subcellularLocation>
</comment>
<accession>A0A4U3KWW6</accession>
<keyword evidence="3" id="KW-1134">Transmembrane beta strand</keyword>
<evidence type="ECO:0000256" key="4">
    <source>
        <dbReference type="ARBA" id="ARBA00022692"/>
    </source>
</evidence>
<evidence type="ECO:0000313" key="12">
    <source>
        <dbReference type="EMBL" id="TKK65557.1"/>
    </source>
</evidence>
<dbReference type="Pfam" id="PF14905">
    <property type="entry name" value="OMP_b-brl_3"/>
    <property type="match status" value="1"/>
</dbReference>
<evidence type="ECO:0000256" key="2">
    <source>
        <dbReference type="ARBA" id="ARBA00022448"/>
    </source>
</evidence>
<dbReference type="Gene3D" id="2.170.130.10">
    <property type="entry name" value="TonB-dependent receptor, plug domain"/>
    <property type="match status" value="1"/>
</dbReference>
<dbReference type="EMBL" id="SZQL01000020">
    <property type="protein sequence ID" value="TKK65557.1"/>
    <property type="molecule type" value="Genomic_DNA"/>
</dbReference>
<evidence type="ECO:0000256" key="6">
    <source>
        <dbReference type="ARBA" id="ARBA00023136"/>
    </source>
</evidence>
<evidence type="ECO:0000256" key="1">
    <source>
        <dbReference type="ARBA" id="ARBA00004571"/>
    </source>
</evidence>
<dbReference type="GO" id="GO:0009279">
    <property type="term" value="C:cell outer membrane"/>
    <property type="evidence" value="ECO:0007669"/>
    <property type="project" value="UniProtKB-SubCell"/>
</dbReference>
<comment type="caution">
    <text evidence="12">The sequence shown here is derived from an EMBL/GenBank/DDBJ whole genome shotgun (WGS) entry which is preliminary data.</text>
</comment>
<feature type="domain" description="TonB-dependent receptor plug" evidence="10">
    <location>
        <begin position="196"/>
        <end position="261"/>
    </location>
</feature>
<dbReference type="RefSeq" id="WP_137263548.1">
    <property type="nucleotide sequence ID" value="NZ_SZQL01000020.1"/>
</dbReference>
<feature type="signal peptide" evidence="9">
    <location>
        <begin position="1"/>
        <end position="19"/>
    </location>
</feature>
<evidence type="ECO:0000256" key="7">
    <source>
        <dbReference type="ARBA" id="ARBA00023237"/>
    </source>
</evidence>
<keyword evidence="12" id="KW-0675">Receptor</keyword>
<evidence type="ECO:0000256" key="3">
    <source>
        <dbReference type="ARBA" id="ARBA00022452"/>
    </source>
</evidence>
<protein>
    <submittedName>
        <fullName evidence="12">TonB-dependent receptor</fullName>
    </submittedName>
</protein>
<dbReference type="Pfam" id="PF07715">
    <property type="entry name" value="Plug"/>
    <property type="match status" value="1"/>
</dbReference>
<dbReference type="OrthoDB" id="905812at2"/>
<dbReference type="SUPFAM" id="SSF49464">
    <property type="entry name" value="Carboxypeptidase regulatory domain-like"/>
    <property type="match status" value="1"/>
</dbReference>
<name>A0A4U3KWW6_9BACT</name>
<keyword evidence="7" id="KW-0998">Cell outer membrane</keyword>
<keyword evidence="2" id="KW-0813">Transport</keyword>
<evidence type="ECO:0000259" key="10">
    <source>
        <dbReference type="Pfam" id="PF07715"/>
    </source>
</evidence>
<sequence length="883" mass="97052">MKKLLFVAVAFLFCLSVSAQLPGGNVKAGKMPNMPNLGRLYGKLVDSAGKPIADASVLILQSKFDSATKKMKEVLVKGLTTDNKGEFNAEELPLMGVKIKISATGFKELNQPVQFLDPSKMQKPAQGTTGSTPAATSGGGMPAFPSSFDKDLGKLEMTADAAQLQGVTVTTTSSALKMDIDKKVFNVEKNIVSAGGTAVDVMRNVPSIQVDIDGNVKLRNASPQIYVDGKPTTLSLDQIPADAIQSVEVITNPSAKYDASGGNAGILNIVLKKNKKTGYNGNIMAGVDSRGGINGGGNFNVRQGKINLSAAVMTNMMRNQTTGTTDRLNLGDTQTHVYQSNLNKTRGGFMFGRLGLDYFVTNKTTLSISGIKVHGEFKPNETTDITTDSLFNSGIKSMYSQRIANSQRTFNANGLQAGMVHNFAKEGQQWTADLNYFSGKSSGDALYTTNYYNGSAINGTGLQRVVSDGNNQFLTLQTDYAQPIGKSTKLETGVRAQLRQLTNDNETYVGPTKDQFTKVYTGSTNYKNHDNVYAAYVSVKSAIKNFGYQVGLRAESSDYKGELTNTGETFSNKYPISLFPSVFLSQKLKKNQELQASVTRRVNRPNFFQVIPYTDYTDSLNITRGNPSLTPEFTNSYEVSYSKTFKGGNNVLTSIYYKHTNNLITRYLQQDINDITGKEDLINTFINANSSYAYGAELTAVNHLTKWWDATTNVNVYNSKINTDNISNAIQQAAMWSWFGKLNNSIKLPKNFAVQLSADYQSKTNLPVDNNSGQRMGPPMSQAQSSSQGYIRSFWGTDIAVRKSFLKNNAATISVSMNDIFRTRKQDQYSYSNYFVQNYYRLNNPQQVRINFTYRFGKMDVNLFKRTNMKSQAEGMQGATQGM</sequence>
<dbReference type="PANTHER" id="PTHR30069:SF29">
    <property type="entry name" value="HEMOGLOBIN AND HEMOGLOBIN-HAPTOGLOBIN-BINDING PROTEIN 1-RELATED"/>
    <property type="match status" value="1"/>
</dbReference>
<dbReference type="GO" id="GO:0044718">
    <property type="term" value="P:siderophore transmembrane transport"/>
    <property type="evidence" value="ECO:0007669"/>
    <property type="project" value="TreeGrafter"/>
</dbReference>
<reference evidence="12 13" key="1">
    <citation type="submission" date="2019-05" db="EMBL/GenBank/DDBJ databases">
        <title>Panacibacter sp. strain 17mud1-8 Genome sequencing and assembly.</title>
        <authorList>
            <person name="Chhetri G."/>
        </authorList>
    </citation>
    <scope>NUCLEOTIDE SEQUENCE [LARGE SCALE GENOMIC DNA]</scope>
    <source>
        <strain evidence="12 13">17mud1-8</strain>
    </source>
</reference>
<keyword evidence="5 9" id="KW-0732">Signal</keyword>
<dbReference type="GO" id="GO:0015344">
    <property type="term" value="F:siderophore uptake transmembrane transporter activity"/>
    <property type="evidence" value="ECO:0007669"/>
    <property type="project" value="TreeGrafter"/>
</dbReference>
<evidence type="ECO:0000313" key="13">
    <source>
        <dbReference type="Proteomes" id="UP000305848"/>
    </source>
</evidence>
<dbReference type="InterPro" id="IPR041700">
    <property type="entry name" value="OMP_b-brl_3"/>
</dbReference>
<dbReference type="PANTHER" id="PTHR30069">
    <property type="entry name" value="TONB-DEPENDENT OUTER MEMBRANE RECEPTOR"/>
    <property type="match status" value="1"/>
</dbReference>
<evidence type="ECO:0000256" key="5">
    <source>
        <dbReference type="ARBA" id="ARBA00022729"/>
    </source>
</evidence>
<dbReference type="InterPro" id="IPR008969">
    <property type="entry name" value="CarboxyPept-like_regulatory"/>
</dbReference>
<dbReference type="Proteomes" id="UP000305848">
    <property type="component" value="Unassembled WGS sequence"/>
</dbReference>
<feature type="domain" description="Outer membrane protein beta-barrel" evidence="11">
    <location>
        <begin position="421"/>
        <end position="854"/>
    </location>
</feature>
<dbReference type="SUPFAM" id="SSF56935">
    <property type="entry name" value="Porins"/>
    <property type="match status" value="1"/>
</dbReference>
<keyword evidence="4" id="KW-0812">Transmembrane</keyword>
<evidence type="ECO:0000256" key="9">
    <source>
        <dbReference type="SAM" id="SignalP"/>
    </source>
</evidence>
<gene>
    <name evidence="12" type="ORF">FC093_19765</name>
</gene>
<proteinExistence type="predicted"/>
<dbReference type="AlphaFoldDB" id="A0A4U3KWW6"/>
<dbReference type="InterPro" id="IPR012910">
    <property type="entry name" value="Plug_dom"/>
</dbReference>
<evidence type="ECO:0000256" key="8">
    <source>
        <dbReference type="SAM" id="MobiDB-lite"/>
    </source>
</evidence>
<dbReference type="InterPro" id="IPR037066">
    <property type="entry name" value="Plug_dom_sf"/>
</dbReference>
<dbReference type="InterPro" id="IPR036942">
    <property type="entry name" value="Beta-barrel_TonB_sf"/>
</dbReference>
<feature type="region of interest" description="Disordered" evidence="8">
    <location>
        <begin position="119"/>
        <end position="143"/>
    </location>
</feature>
<evidence type="ECO:0000259" key="11">
    <source>
        <dbReference type="Pfam" id="PF14905"/>
    </source>
</evidence>
<feature type="compositionally biased region" description="Low complexity" evidence="8">
    <location>
        <begin position="127"/>
        <end position="136"/>
    </location>
</feature>
<dbReference type="InterPro" id="IPR039426">
    <property type="entry name" value="TonB-dep_rcpt-like"/>
</dbReference>